<gene>
    <name evidence="2" type="ORF">Desgi_1655</name>
</gene>
<dbReference type="AlphaFoldDB" id="R4KNC0"/>
<protein>
    <submittedName>
        <fullName evidence="2">Uncharacterized protein</fullName>
    </submittedName>
</protein>
<dbReference type="EMBL" id="CP003273">
    <property type="protein sequence ID" value="AGL01126.1"/>
    <property type="molecule type" value="Genomic_DNA"/>
</dbReference>
<dbReference type="Proteomes" id="UP000013520">
    <property type="component" value="Chromosome"/>
</dbReference>
<dbReference type="STRING" id="767817.Desgi_1655"/>
<accession>R4KNC0</accession>
<keyword evidence="1" id="KW-0175">Coiled coil</keyword>
<sequence length="96" mass="10734">MGEILNQIQAELKSLKDSQAKIESRIDKLESLLVAKYPRPVKPPENQPKKPGWKPYFDINALMDYCDTTGIHPGDLTGEEMNKFSSGNVPGSVLYL</sequence>
<evidence type="ECO:0000313" key="2">
    <source>
        <dbReference type="EMBL" id="AGL01126.1"/>
    </source>
</evidence>
<dbReference type="OrthoDB" id="2680331at2"/>
<proteinExistence type="predicted"/>
<evidence type="ECO:0000256" key="1">
    <source>
        <dbReference type="SAM" id="Coils"/>
    </source>
</evidence>
<organism evidence="2 3">
    <name type="scientific">Desulfoscipio gibsoniae DSM 7213</name>
    <dbReference type="NCBI Taxonomy" id="767817"/>
    <lineage>
        <taxon>Bacteria</taxon>
        <taxon>Bacillati</taxon>
        <taxon>Bacillota</taxon>
        <taxon>Clostridia</taxon>
        <taxon>Eubacteriales</taxon>
        <taxon>Desulfallaceae</taxon>
        <taxon>Desulfoscipio</taxon>
    </lineage>
</organism>
<dbReference type="HOGENOM" id="CLU_2355150_0_0_9"/>
<reference evidence="2 3" key="1">
    <citation type="submission" date="2012-01" db="EMBL/GenBank/DDBJ databases">
        <title>Complete sequence of Desulfotomaculum gibsoniae DSM 7213.</title>
        <authorList>
            <consortium name="US DOE Joint Genome Institute"/>
            <person name="Lucas S."/>
            <person name="Han J."/>
            <person name="Lapidus A."/>
            <person name="Cheng J.-F."/>
            <person name="Goodwin L."/>
            <person name="Pitluck S."/>
            <person name="Peters L."/>
            <person name="Ovchinnikova G."/>
            <person name="Teshima H."/>
            <person name="Detter J.C."/>
            <person name="Han C."/>
            <person name="Tapia R."/>
            <person name="Land M."/>
            <person name="Hauser L."/>
            <person name="Kyrpides N."/>
            <person name="Ivanova N."/>
            <person name="Pagani I."/>
            <person name="Parshina S."/>
            <person name="Plugge C."/>
            <person name="Muyzer G."/>
            <person name="Kuever J."/>
            <person name="Ivanova A."/>
            <person name="Nazina T."/>
            <person name="Klenk H.-P."/>
            <person name="Brambilla E."/>
            <person name="Spring S."/>
            <person name="Stams A.F."/>
            <person name="Woyke T."/>
        </authorList>
    </citation>
    <scope>NUCLEOTIDE SEQUENCE [LARGE SCALE GENOMIC DNA]</scope>
    <source>
        <strain evidence="2 3">DSM 7213</strain>
    </source>
</reference>
<name>R4KNC0_9FIRM</name>
<keyword evidence="3" id="KW-1185">Reference proteome</keyword>
<evidence type="ECO:0000313" key="3">
    <source>
        <dbReference type="Proteomes" id="UP000013520"/>
    </source>
</evidence>
<dbReference type="RefSeq" id="WP_006524364.1">
    <property type="nucleotide sequence ID" value="NC_021184.1"/>
</dbReference>
<feature type="coiled-coil region" evidence="1">
    <location>
        <begin position="5"/>
        <end position="32"/>
    </location>
</feature>
<dbReference type="KEGG" id="dgi:Desgi_1655"/>